<comment type="subcellular location">
    <subcellularLocation>
        <location evidence="1">Membrane</location>
        <topology evidence="1">Multi-pass membrane protein</topology>
    </subcellularLocation>
</comment>
<evidence type="ECO:0000256" key="8">
    <source>
        <dbReference type="SAM" id="Phobius"/>
    </source>
</evidence>
<protein>
    <recommendedName>
        <fullName evidence="9">Mechanosensitive ion channel MscS domain-containing protein</fullName>
    </recommendedName>
</protein>
<dbReference type="PANTHER" id="PTHR31618:SF23">
    <property type="entry name" value="MECHANOSENSITIVE ION CHANNEL PROTEIN"/>
    <property type="match status" value="1"/>
</dbReference>
<dbReference type="Proteomes" id="UP000006727">
    <property type="component" value="Chromosome 27"/>
</dbReference>
<dbReference type="Pfam" id="PF00924">
    <property type="entry name" value="MS_channel_2nd"/>
    <property type="match status" value="1"/>
</dbReference>
<dbReference type="GO" id="GO:0008381">
    <property type="term" value="F:mechanosensitive monoatomic ion channel activity"/>
    <property type="evidence" value="ECO:0007669"/>
    <property type="project" value="UniProtKB-ARBA"/>
</dbReference>
<accession>A0A7I4D2V8</accession>
<evidence type="ECO:0000256" key="7">
    <source>
        <dbReference type="SAM" id="MobiDB-lite"/>
    </source>
</evidence>
<evidence type="ECO:0000313" key="10">
    <source>
        <dbReference type="EnsemblPlants" id="Pp3c27_4760V3.2"/>
    </source>
</evidence>
<evidence type="ECO:0000256" key="1">
    <source>
        <dbReference type="ARBA" id="ARBA00004141"/>
    </source>
</evidence>
<evidence type="ECO:0000256" key="6">
    <source>
        <dbReference type="ARBA" id="ARBA00023136"/>
    </source>
</evidence>
<feature type="region of interest" description="Disordered" evidence="7">
    <location>
        <begin position="168"/>
        <end position="208"/>
    </location>
</feature>
<dbReference type="PANTHER" id="PTHR31618">
    <property type="entry name" value="MECHANOSENSITIVE ION CHANNEL PROTEIN 5"/>
    <property type="match status" value="1"/>
</dbReference>
<feature type="compositionally biased region" description="Polar residues" evidence="7">
    <location>
        <begin position="508"/>
        <end position="526"/>
    </location>
</feature>
<dbReference type="FunFam" id="2.30.30.60:FF:000003">
    <property type="entry name" value="Predicted mechanosensitive ion channel"/>
    <property type="match status" value="1"/>
</dbReference>
<evidence type="ECO:0000256" key="5">
    <source>
        <dbReference type="ARBA" id="ARBA00022989"/>
    </source>
</evidence>
<keyword evidence="4 8" id="KW-0812">Transmembrane</keyword>
<name>A0A7I4D2V8_PHYPA</name>
<dbReference type="AlphaFoldDB" id="A0A7I4D2V8"/>
<keyword evidence="11" id="KW-1185">Reference proteome</keyword>
<feature type="transmembrane region" description="Helical" evidence="8">
    <location>
        <begin position="308"/>
        <end position="329"/>
    </location>
</feature>
<feature type="region of interest" description="Disordered" evidence="7">
    <location>
        <begin position="488"/>
        <end position="536"/>
    </location>
</feature>
<feature type="transmembrane region" description="Helical" evidence="8">
    <location>
        <begin position="361"/>
        <end position="382"/>
    </location>
</feature>
<evidence type="ECO:0000313" key="11">
    <source>
        <dbReference type="Proteomes" id="UP000006727"/>
    </source>
</evidence>
<feature type="domain" description="Mechanosensitive ion channel MscS" evidence="9">
    <location>
        <begin position="738"/>
        <end position="794"/>
    </location>
</feature>
<dbReference type="Gene3D" id="2.30.30.60">
    <property type="match status" value="1"/>
</dbReference>
<dbReference type="EnsemblPlants" id="Pp3c27_4760V3.2">
    <property type="protein sequence ID" value="Pp3c27_4760V3.2"/>
    <property type="gene ID" value="Pp3c27_4760"/>
</dbReference>
<feature type="compositionally biased region" description="Basic and acidic residues" evidence="7">
    <location>
        <begin position="128"/>
        <end position="137"/>
    </location>
</feature>
<gene>
    <name evidence="10" type="primary">LOC112278306</name>
</gene>
<dbReference type="InterPro" id="IPR016688">
    <property type="entry name" value="MscS-like_plants/fungi"/>
</dbReference>
<evidence type="ECO:0000256" key="4">
    <source>
        <dbReference type="ARBA" id="ARBA00022692"/>
    </source>
</evidence>
<keyword evidence="6 8" id="KW-0472">Membrane</keyword>
<dbReference type="Gramene" id="Pp3c27_4760V3.2">
    <property type="protein sequence ID" value="Pp3c27_4760V3.2"/>
    <property type="gene ID" value="Pp3c27_4760"/>
</dbReference>
<feature type="region of interest" description="Disordered" evidence="7">
    <location>
        <begin position="88"/>
        <end position="137"/>
    </location>
</feature>
<evidence type="ECO:0000256" key="2">
    <source>
        <dbReference type="ARBA" id="ARBA00008017"/>
    </source>
</evidence>
<dbReference type="GO" id="GO:0050982">
    <property type="term" value="P:detection of mechanical stimulus"/>
    <property type="evidence" value="ECO:0007669"/>
    <property type="project" value="UniProtKB-ARBA"/>
</dbReference>
<reference evidence="10 11" key="1">
    <citation type="journal article" date="2008" name="Science">
        <title>The Physcomitrella genome reveals evolutionary insights into the conquest of land by plants.</title>
        <authorList>
            <person name="Rensing S."/>
            <person name="Lang D."/>
            <person name="Zimmer A."/>
            <person name="Terry A."/>
            <person name="Salamov A."/>
            <person name="Shapiro H."/>
            <person name="Nishiyama T."/>
            <person name="Perroud P.-F."/>
            <person name="Lindquist E."/>
            <person name="Kamisugi Y."/>
            <person name="Tanahashi T."/>
            <person name="Sakakibara K."/>
            <person name="Fujita T."/>
            <person name="Oishi K."/>
            <person name="Shin-I T."/>
            <person name="Kuroki Y."/>
            <person name="Toyoda A."/>
            <person name="Suzuki Y."/>
            <person name="Hashimoto A."/>
            <person name="Yamaguchi K."/>
            <person name="Sugano A."/>
            <person name="Kohara Y."/>
            <person name="Fujiyama A."/>
            <person name="Anterola A."/>
            <person name="Aoki S."/>
            <person name="Ashton N."/>
            <person name="Barbazuk W.B."/>
            <person name="Barker E."/>
            <person name="Bennetzen J."/>
            <person name="Bezanilla M."/>
            <person name="Blankenship R."/>
            <person name="Cho S.H."/>
            <person name="Dutcher S."/>
            <person name="Estelle M."/>
            <person name="Fawcett J.A."/>
            <person name="Gundlach H."/>
            <person name="Hanada K."/>
            <person name="Heyl A."/>
            <person name="Hicks K.A."/>
            <person name="Hugh J."/>
            <person name="Lohr M."/>
            <person name="Mayer K."/>
            <person name="Melkozernov A."/>
            <person name="Murata T."/>
            <person name="Nelson D."/>
            <person name="Pils B."/>
            <person name="Prigge M."/>
            <person name="Reiss B."/>
            <person name="Renner T."/>
            <person name="Rombauts S."/>
            <person name="Rushton P."/>
            <person name="Sanderfoot A."/>
            <person name="Schween G."/>
            <person name="Shiu S.-H."/>
            <person name="Stueber K."/>
            <person name="Theodoulou F.L."/>
            <person name="Tu H."/>
            <person name="Van de Peer Y."/>
            <person name="Verrier P.J."/>
            <person name="Waters E."/>
            <person name="Wood A."/>
            <person name="Yang L."/>
            <person name="Cove D."/>
            <person name="Cuming A."/>
            <person name="Hasebe M."/>
            <person name="Lucas S."/>
            <person name="Mishler D.B."/>
            <person name="Reski R."/>
            <person name="Grigoriev I."/>
            <person name="Quatrano R.S."/>
            <person name="Boore J.L."/>
        </authorList>
    </citation>
    <scope>NUCLEOTIDE SEQUENCE [LARGE SCALE GENOMIC DNA]</scope>
    <source>
        <strain evidence="10 11">cv. Gransden 2004</strain>
    </source>
</reference>
<evidence type="ECO:0000259" key="9">
    <source>
        <dbReference type="Pfam" id="PF00924"/>
    </source>
</evidence>
<comment type="similarity">
    <text evidence="2">Belongs to the MscS (TC 1.A.23) family.</text>
</comment>
<dbReference type="InterPro" id="IPR023408">
    <property type="entry name" value="MscS_beta-dom_sf"/>
</dbReference>
<feature type="compositionally biased region" description="Polar residues" evidence="7">
    <location>
        <begin position="188"/>
        <end position="198"/>
    </location>
</feature>
<dbReference type="InterPro" id="IPR006685">
    <property type="entry name" value="MscS_channel_2nd"/>
</dbReference>
<organism evidence="10 11">
    <name type="scientific">Physcomitrium patens</name>
    <name type="common">Spreading-leaved earth moss</name>
    <name type="synonym">Physcomitrella patens</name>
    <dbReference type="NCBI Taxonomy" id="3218"/>
    <lineage>
        <taxon>Eukaryota</taxon>
        <taxon>Viridiplantae</taxon>
        <taxon>Streptophyta</taxon>
        <taxon>Embryophyta</taxon>
        <taxon>Bryophyta</taxon>
        <taxon>Bryophytina</taxon>
        <taxon>Bryopsida</taxon>
        <taxon>Funariidae</taxon>
        <taxon>Funariales</taxon>
        <taxon>Funariaceae</taxon>
        <taxon>Physcomitrium</taxon>
    </lineage>
</organism>
<reference evidence="10" key="3">
    <citation type="submission" date="2020-12" db="UniProtKB">
        <authorList>
            <consortium name="EnsemblPlants"/>
        </authorList>
    </citation>
    <scope>IDENTIFICATION</scope>
</reference>
<dbReference type="SUPFAM" id="SSF50182">
    <property type="entry name" value="Sm-like ribonucleoproteins"/>
    <property type="match status" value="1"/>
</dbReference>
<keyword evidence="3" id="KW-0813">Transport</keyword>
<sequence length="914" mass="101675">MGDPSDFVAAQAVVQGAQEDEFAQLAGAHAMQHAPDDISTSYVSKEMSQAMSYSVTADEMKSNAARVQISTITPAPVGAQDAHILQASKGSQNSTVDDEGHDEGTTSRPGRVWMEATGAASSSVASQRARDEPDPDKFEFPIETVAAVLPPPILKAPRKPFLQALTLPTEQSPQPSPHGSEQEDSRRASPTMTPSSFVAHTVMNKKPPRALTRLKTRLQDPPPMTPAVSALVSRGRLFGNSPDQEYPPPMTSRATPGKLRSMASALFTPRGSAATPHPFPPPEEEIDPLDDESIPKYKKWKKTGNRRLHILQWSCLVTACVLLACSVRIPSMKGIHWYNIILWQWLTLALVVTCGRLVAGWAVQILWCFFTASVLWMAKILFVKTAANSFHRAAYFDRIQDCLFHQYVLETISQPKSFEDDYYWGYGTGPAVETSVKREPVNQEPDSAVGRTYYRTNSSEASKANKILKASELETQEHTININGSHAPVVQRGLDPIPPSPAPIPAMQFSSTAQTSSHPGPTSNNDGHFGTGFSPAAGLQTSRARASYLGFPAVIDGKTVEPAVIIAQDKLQGLTSDLSYLSIHRSDNGFAMPLLVQSVSPWTLKKLMKLVRTHNMSTFSSMLSADWEIDSEAQAKSAAKQIFYNMADPGAKYLTLDNFTEFLPEDKAAKAFGLFEVTDQGHISKKGLMQWVVSVYKERKALSLTLSDNRTVVAKLHRVLDVVPEHCSRTRSTFESLIFLFIMHPFDVGDRINVDNVSLVVEEMNILNTIFLSGSNEKVYYPNSVLASKPISNLYRSPDQWDAIEFQIHSSTPCEKIGILKERMTKYIESLPQYWYPTFRLVCKDIEDSNRMKMALWMQHHMNFQESGERWQRRSNMILHMKTCMEDLKIGFMLPRQEITVTGIPLLDVPHTRL</sequence>
<reference evidence="10 11" key="2">
    <citation type="journal article" date="2018" name="Plant J.">
        <title>The Physcomitrella patens chromosome-scale assembly reveals moss genome structure and evolution.</title>
        <authorList>
            <person name="Lang D."/>
            <person name="Ullrich K.K."/>
            <person name="Murat F."/>
            <person name="Fuchs J."/>
            <person name="Jenkins J."/>
            <person name="Haas F.B."/>
            <person name="Piednoel M."/>
            <person name="Gundlach H."/>
            <person name="Van Bel M."/>
            <person name="Meyberg R."/>
            <person name="Vives C."/>
            <person name="Morata J."/>
            <person name="Symeonidi A."/>
            <person name="Hiss M."/>
            <person name="Muchero W."/>
            <person name="Kamisugi Y."/>
            <person name="Saleh O."/>
            <person name="Blanc G."/>
            <person name="Decker E.L."/>
            <person name="van Gessel N."/>
            <person name="Grimwood J."/>
            <person name="Hayes R.D."/>
            <person name="Graham S.W."/>
            <person name="Gunter L.E."/>
            <person name="McDaniel S.F."/>
            <person name="Hoernstein S.N.W."/>
            <person name="Larsson A."/>
            <person name="Li F.W."/>
            <person name="Perroud P.F."/>
            <person name="Phillips J."/>
            <person name="Ranjan P."/>
            <person name="Rokshar D.S."/>
            <person name="Rothfels C.J."/>
            <person name="Schneider L."/>
            <person name="Shu S."/>
            <person name="Stevenson D.W."/>
            <person name="Thummler F."/>
            <person name="Tillich M."/>
            <person name="Villarreal Aguilar J.C."/>
            <person name="Widiez T."/>
            <person name="Wong G.K."/>
            <person name="Wymore A."/>
            <person name="Zhang Y."/>
            <person name="Zimmer A.D."/>
            <person name="Quatrano R.S."/>
            <person name="Mayer K.F.X."/>
            <person name="Goodstein D."/>
            <person name="Casacuberta J.M."/>
            <person name="Vandepoele K."/>
            <person name="Reski R."/>
            <person name="Cuming A.C."/>
            <person name="Tuskan G.A."/>
            <person name="Maumus F."/>
            <person name="Salse J."/>
            <person name="Schmutz J."/>
            <person name="Rensing S.A."/>
        </authorList>
    </citation>
    <scope>NUCLEOTIDE SEQUENCE [LARGE SCALE GENOMIC DNA]</scope>
    <source>
        <strain evidence="10 11">cv. Gransden 2004</strain>
    </source>
</reference>
<dbReference type="GO" id="GO:0005886">
    <property type="term" value="C:plasma membrane"/>
    <property type="evidence" value="ECO:0007669"/>
    <property type="project" value="UniProtKB-ARBA"/>
</dbReference>
<evidence type="ECO:0000256" key="3">
    <source>
        <dbReference type="ARBA" id="ARBA00022448"/>
    </source>
</evidence>
<dbReference type="EMBL" id="ABEU02000027">
    <property type="status" value="NOT_ANNOTATED_CDS"/>
    <property type="molecule type" value="Genomic_DNA"/>
</dbReference>
<dbReference type="InterPro" id="IPR010920">
    <property type="entry name" value="LSM_dom_sf"/>
</dbReference>
<feature type="compositionally biased region" description="Polar residues" evidence="7">
    <location>
        <begin position="168"/>
        <end position="179"/>
    </location>
</feature>
<feature type="transmembrane region" description="Helical" evidence="8">
    <location>
        <begin position="335"/>
        <end position="354"/>
    </location>
</feature>
<proteinExistence type="inferred from homology"/>
<keyword evidence="5 8" id="KW-1133">Transmembrane helix</keyword>